<dbReference type="RefSeq" id="WP_044464978.1">
    <property type="nucleotide sequence ID" value="NZ_CP011110.1"/>
</dbReference>
<name>A0A0D5XU22_9PSED</name>
<evidence type="ECO:0000313" key="2">
    <source>
        <dbReference type="Proteomes" id="UP000032748"/>
    </source>
</evidence>
<proteinExistence type="predicted"/>
<dbReference type="KEGG" id="pcz:PCL1606_11360"/>
<sequence>MHFLWSLFAPRQKYRSFARLDPQGRCQAFKHCKVPPMGDGWVEIEEIRLNWLHQPLPASARISPRIGRAQVQPMMAT</sequence>
<dbReference type="PATRIC" id="fig|587753.10.peg.1129"/>
<organism evidence="1 2">
    <name type="scientific">Pseudomonas chlororaphis</name>
    <dbReference type="NCBI Taxonomy" id="587753"/>
    <lineage>
        <taxon>Bacteria</taxon>
        <taxon>Pseudomonadati</taxon>
        <taxon>Pseudomonadota</taxon>
        <taxon>Gammaproteobacteria</taxon>
        <taxon>Pseudomonadales</taxon>
        <taxon>Pseudomonadaceae</taxon>
        <taxon>Pseudomonas</taxon>
    </lineage>
</organism>
<reference evidence="1 2" key="1">
    <citation type="journal article" date="2015" name="Mol. Plant Microbe Interact.">
        <title>Comparative Genomic Analysis of Pseudomonas chlororaphis PCL1606 Reveals New Insight into Antifungal Compounds Involved in Biocontrol.</title>
        <authorList>
            <person name="Calderon C.E."/>
            <person name="Ramos C."/>
            <person name="de Vicente A."/>
            <person name="Cazorla F.M."/>
        </authorList>
    </citation>
    <scope>NUCLEOTIDE SEQUENCE [LARGE SCALE GENOMIC DNA]</scope>
    <source>
        <strain evidence="1 2">PCL1606</strain>
    </source>
</reference>
<evidence type="ECO:0000313" key="1">
    <source>
        <dbReference type="EMBL" id="AKA22591.1"/>
    </source>
</evidence>
<protein>
    <submittedName>
        <fullName evidence="1">Uncharacterized protein</fullName>
    </submittedName>
</protein>
<dbReference type="OrthoDB" id="6910208at2"/>
<dbReference type="Proteomes" id="UP000032748">
    <property type="component" value="Chromosome"/>
</dbReference>
<dbReference type="EMBL" id="CP011110">
    <property type="protein sequence ID" value="AKA22591.1"/>
    <property type="molecule type" value="Genomic_DNA"/>
</dbReference>
<gene>
    <name evidence="1" type="ORF">PCL1606_11360</name>
</gene>
<dbReference type="AlphaFoldDB" id="A0A0D5XU22"/>
<accession>A0A0D5XU22</accession>